<dbReference type="PANTHER" id="PTHR40465">
    <property type="entry name" value="CHROMOSOME 1, WHOLE GENOME SHOTGUN SEQUENCE"/>
    <property type="match status" value="1"/>
</dbReference>
<dbReference type="InParanoid" id="A0A369JQD6"/>
<evidence type="ECO:0000256" key="1">
    <source>
        <dbReference type="SAM" id="MobiDB-lite"/>
    </source>
</evidence>
<organism evidence="4 5">
    <name type="scientific">Hypsizygus marmoreus</name>
    <name type="common">White beech mushroom</name>
    <name type="synonym">Agaricus marmoreus</name>
    <dbReference type="NCBI Taxonomy" id="39966"/>
    <lineage>
        <taxon>Eukaryota</taxon>
        <taxon>Fungi</taxon>
        <taxon>Dikarya</taxon>
        <taxon>Basidiomycota</taxon>
        <taxon>Agaricomycotina</taxon>
        <taxon>Agaricomycetes</taxon>
        <taxon>Agaricomycetidae</taxon>
        <taxon>Agaricales</taxon>
        <taxon>Tricholomatineae</taxon>
        <taxon>Lyophyllaceae</taxon>
        <taxon>Hypsizygus</taxon>
    </lineage>
</organism>
<feature type="transmembrane region" description="Helical" evidence="2">
    <location>
        <begin position="86"/>
        <end position="109"/>
    </location>
</feature>
<dbReference type="EMBL" id="LUEZ02000054">
    <property type="protein sequence ID" value="RDB21584.1"/>
    <property type="molecule type" value="Genomic_DNA"/>
</dbReference>
<gene>
    <name evidence="4" type="ORF">Hypma_011247</name>
</gene>
<comment type="caution">
    <text evidence="4">The sequence shown here is derived from an EMBL/GenBank/DDBJ whole genome shotgun (WGS) entry which is preliminary data.</text>
</comment>
<reference evidence="4" key="1">
    <citation type="submission" date="2018-04" db="EMBL/GenBank/DDBJ databases">
        <title>Whole genome sequencing of Hypsizygus marmoreus.</title>
        <authorList>
            <person name="Choi I.-G."/>
            <person name="Min B."/>
            <person name="Kim J.-G."/>
            <person name="Kim S."/>
            <person name="Oh Y.-L."/>
            <person name="Kong W.-S."/>
            <person name="Park H."/>
            <person name="Jeong J."/>
            <person name="Song E.-S."/>
        </authorList>
    </citation>
    <scope>NUCLEOTIDE SEQUENCE [LARGE SCALE GENOMIC DNA]</scope>
    <source>
        <strain evidence="4">51987-8</strain>
    </source>
</reference>
<dbReference type="STRING" id="39966.A0A369JQD6"/>
<feature type="transmembrane region" description="Helical" evidence="2">
    <location>
        <begin position="12"/>
        <end position="38"/>
    </location>
</feature>
<evidence type="ECO:0000259" key="3">
    <source>
        <dbReference type="Pfam" id="PF20152"/>
    </source>
</evidence>
<keyword evidence="2" id="KW-1133">Transmembrane helix</keyword>
<feature type="transmembrane region" description="Helical" evidence="2">
    <location>
        <begin position="158"/>
        <end position="184"/>
    </location>
</feature>
<evidence type="ECO:0000313" key="5">
    <source>
        <dbReference type="Proteomes" id="UP000076154"/>
    </source>
</evidence>
<evidence type="ECO:0000313" key="4">
    <source>
        <dbReference type="EMBL" id="RDB21584.1"/>
    </source>
</evidence>
<feature type="region of interest" description="Disordered" evidence="1">
    <location>
        <begin position="282"/>
        <end position="308"/>
    </location>
</feature>
<proteinExistence type="predicted"/>
<feature type="compositionally biased region" description="Polar residues" evidence="1">
    <location>
        <begin position="293"/>
        <end position="308"/>
    </location>
</feature>
<evidence type="ECO:0000256" key="2">
    <source>
        <dbReference type="SAM" id="Phobius"/>
    </source>
</evidence>
<name>A0A369JQD6_HYPMA</name>
<dbReference type="Proteomes" id="UP000076154">
    <property type="component" value="Unassembled WGS sequence"/>
</dbReference>
<dbReference type="InterPro" id="IPR045339">
    <property type="entry name" value="DUF6534"/>
</dbReference>
<dbReference type="OrthoDB" id="3206554at2759"/>
<dbReference type="AlphaFoldDB" id="A0A369JQD6"/>
<keyword evidence="2" id="KW-0812">Transmembrane</keyword>
<feature type="transmembrane region" description="Helical" evidence="2">
    <location>
        <begin position="204"/>
        <end position="226"/>
    </location>
</feature>
<accession>A0A369JQD6</accession>
<dbReference type="Pfam" id="PF20152">
    <property type="entry name" value="DUF6534"/>
    <property type="match status" value="1"/>
</dbReference>
<keyword evidence="2" id="KW-0472">Membrane</keyword>
<sequence>MSSVSSMDIPKTFGALLLGGVFAAVLSGVVAIQVIIYYKLYPDDSPRLKLLVFFVWFLDTCHTGFVWAALWDYLIAYYGDFSRIDFIPWHLATTIAFTAVLTFAVHCFFARRILLLSHRNWFLTIGILILAVLRLISACATTGEMINLHSFTEFKAKFTWLFTLGLSLSSAVDIIITGALSFFLHTSRSGTTNLNVVIDSLIRYAFETGFLTMAGTIVSMICWVSMPGNLIFMGLHFVISKLYSNSLLVTLNMRENLRRTRHQPSFGDRDFPTILRLDTRGKRLPGSDLEEGSVQSPASHDYQGHTTSKGFLGKVEISVERSVQRDTSDDPVLFKTSRG</sequence>
<dbReference type="PANTHER" id="PTHR40465:SF1">
    <property type="entry name" value="DUF6534 DOMAIN-CONTAINING PROTEIN"/>
    <property type="match status" value="1"/>
</dbReference>
<feature type="transmembrane region" description="Helical" evidence="2">
    <location>
        <begin position="50"/>
        <end position="74"/>
    </location>
</feature>
<feature type="transmembrane region" description="Helical" evidence="2">
    <location>
        <begin position="232"/>
        <end position="251"/>
    </location>
</feature>
<protein>
    <recommendedName>
        <fullName evidence="3">DUF6534 domain-containing protein</fullName>
    </recommendedName>
</protein>
<feature type="domain" description="DUF6534" evidence="3">
    <location>
        <begin position="169"/>
        <end position="255"/>
    </location>
</feature>
<keyword evidence="5" id="KW-1185">Reference proteome</keyword>
<feature type="transmembrane region" description="Helical" evidence="2">
    <location>
        <begin position="121"/>
        <end position="146"/>
    </location>
</feature>